<dbReference type="HOGENOM" id="CLU_077935_0_0_11"/>
<protein>
    <recommendedName>
        <fullName evidence="2">Mycothiol-dependent maleylpyruvate isomerase metal-binding domain-containing protein</fullName>
    </recommendedName>
</protein>
<feature type="domain" description="Mycothiol-dependent maleylpyruvate isomerase metal-binding" evidence="2">
    <location>
        <begin position="59"/>
        <end position="196"/>
    </location>
</feature>
<dbReference type="Pfam" id="PF11716">
    <property type="entry name" value="MDMPI_N"/>
    <property type="match status" value="1"/>
</dbReference>
<dbReference type="eggNOG" id="ENOG5031RF6">
    <property type="taxonomic scope" value="Bacteria"/>
</dbReference>
<evidence type="ECO:0000256" key="1">
    <source>
        <dbReference type="SAM" id="MobiDB-lite"/>
    </source>
</evidence>
<dbReference type="Gene3D" id="1.20.120.450">
    <property type="entry name" value="dinb family like domain"/>
    <property type="match status" value="1"/>
</dbReference>
<evidence type="ECO:0000313" key="4">
    <source>
        <dbReference type="Proteomes" id="UP000001937"/>
    </source>
</evidence>
<feature type="region of interest" description="Disordered" evidence="1">
    <location>
        <begin position="1"/>
        <end position="48"/>
    </location>
</feature>
<dbReference type="Proteomes" id="UP000001937">
    <property type="component" value="Chromosome"/>
</dbReference>
<dbReference type="GO" id="GO:0046872">
    <property type="term" value="F:metal ion binding"/>
    <property type="evidence" value="ECO:0007669"/>
    <property type="project" value="InterPro"/>
</dbReference>
<keyword evidence="4" id="KW-1185">Reference proteome</keyword>
<accession>Q2J4D8</accession>
<organism evidence="3 4">
    <name type="scientific">Frankia casuarinae (strain DSM 45818 / CECT 9043 / HFP020203 / CcI3)</name>
    <dbReference type="NCBI Taxonomy" id="106370"/>
    <lineage>
        <taxon>Bacteria</taxon>
        <taxon>Bacillati</taxon>
        <taxon>Actinomycetota</taxon>
        <taxon>Actinomycetes</taxon>
        <taxon>Frankiales</taxon>
        <taxon>Frankiaceae</taxon>
        <taxon>Frankia</taxon>
    </lineage>
</organism>
<dbReference type="NCBIfam" id="TIGR03083">
    <property type="entry name" value="maleylpyruvate isomerase family mycothiol-dependent enzyme"/>
    <property type="match status" value="1"/>
</dbReference>
<dbReference type="OrthoDB" id="5118203at2"/>
<name>Q2J4D8_FRACC</name>
<dbReference type="RefSeq" id="WP_011438862.1">
    <property type="nucleotide sequence ID" value="NC_007777.1"/>
</dbReference>
<proteinExistence type="predicted"/>
<dbReference type="STRING" id="106370.Francci3_4508"/>
<sequence length="284" mass="30264">MTTPTSSRPSDALVPGAGADADPGAGVSIAQESSIDTSPPSGPSYLPSVVPHDRLAGCAAAHRRLLEVAGRLDDVVVRRPLGLPGWTVGHLLTHLARNADGHTGMVEAARAGGIRAQYPGGARQREDGIAAGRDLPAAHVRDDLVAAVTRLERAWDGVQVDVWRTGLGHTATYGLTTLADLVFLRWRETEIHLVDLDLADLGGPGWADLSPAYVQAEWEWTLRGLPARVPPEITVVLAPGDRPSTAVGRGQRRVVVDAPTRPTLRWLAGRDPGRPDWPTLAPWE</sequence>
<evidence type="ECO:0000313" key="3">
    <source>
        <dbReference type="EMBL" id="ABD13854.1"/>
    </source>
</evidence>
<dbReference type="SUPFAM" id="SSF109854">
    <property type="entry name" value="DinB/YfiT-like putative metalloenzymes"/>
    <property type="match status" value="1"/>
</dbReference>
<dbReference type="InterPro" id="IPR034660">
    <property type="entry name" value="DinB/YfiT-like"/>
</dbReference>
<dbReference type="AlphaFoldDB" id="Q2J4D8"/>
<dbReference type="InterPro" id="IPR024344">
    <property type="entry name" value="MDMPI_metal-binding"/>
</dbReference>
<feature type="compositionally biased region" description="Polar residues" evidence="1">
    <location>
        <begin position="30"/>
        <end position="39"/>
    </location>
</feature>
<feature type="compositionally biased region" description="Low complexity" evidence="1">
    <location>
        <begin position="15"/>
        <end position="26"/>
    </location>
</feature>
<dbReference type="KEGG" id="fra:Francci3_4508"/>
<dbReference type="InterPro" id="IPR017517">
    <property type="entry name" value="Maleyloyr_isom"/>
</dbReference>
<dbReference type="EMBL" id="CP000249">
    <property type="protein sequence ID" value="ABD13854.1"/>
    <property type="molecule type" value="Genomic_DNA"/>
</dbReference>
<reference evidence="3 4" key="1">
    <citation type="journal article" date="2007" name="Genome Res.">
        <title>Genome characteristics of facultatively symbiotic Frankia sp. strains reflect host range and host plant biogeography.</title>
        <authorList>
            <person name="Normand P."/>
            <person name="Lapierre P."/>
            <person name="Tisa L.S."/>
            <person name="Gogarten J.P."/>
            <person name="Alloisio N."/>
            <person name="Bagnarol E."/>
            <person name="Bassi C.A."/>
            <person name="Berry A.M."/>
            <person name="Bickhart D.M."/>
            <person name="Choisne N."/>
            <person name="Couloux A."/>
            <person name="Cournoyer B."/>
            <person name="Cruveiller S."/>
            <person name="Daubin V."/>
            <person name="Demange N."/>
            <person name="Francino M.P."/>
            <person name="Goltsman E."/>
            <person name="Huang Y."/>
            <person name="Kopp O.R."/>
            <person name="Labarre L."/>
            <person name="Lapidus A."/>
            <person name="Lavire C."/>
            <person name="Marechal J."/>
            <person name="Martinez M."/>
            <person name="Mastronunzio J.E."/>
            <person name="Mullin B.C."/>
            <person name="Niemann J."/>
            <person name="Pujic P."/>
            <person name="Rawnsley T."/>
            <person name="Rouy Z."/>
            <person name="Schenowitz C."/>
            <person name="Sellstedt A."/>
            <person name="Tavares F."/>
            <person name="Tomkins J.P."/>
            <person name="Vallenet D."/>
            <person name="Valverde C."/>
            <person name="Wall L.G."/>
            <person name="Wang Y."/>
            <person name="Medigue C."/>
            <person name="Benson D.R."/>
        </authorList>
    </citation>
    <scope>NUCLEOTIDE SEQUENCE [LARGE SCALE GENOMIC DNA]</scope>
    <source>
        <strain evidence="4">DSM 45818 / CECT 9043 / CcI3</strain>
    </source>
</reference>
<dbReference type="PhylomeDB" id="Q2J4D8"/>
<gene>
    <name evidence="3" type="ordered locus">Francci3_4508</name>
</gene>
<evidence type="ECO:0000259" key="2">
    <source>
        <dbReference type="Pfam" id="PF11716"/>
    </source>
</evidence>